<evidence type="ECO:0000256" key="2">
    <source>
        <dbReference type="SAM" id="SignalP"/>
    </source>
</evidence>
<evidence type="ECO:0000313" key="3">
    <source>
        <dbReference type="EMBL" id="PPK96735.1"/>
    </source>
</evidence>
<gene>
    <name evidence="3" type="ORF">LY01_00560</name>
</gene>
<dbReference type="Proteomes" id="UP000239002">
    <property type="component" value="Unassembled WGS sequence"/>
</dbReference>
<feature type="transmembrane region" description="Helical" evidence="1">
    <location>
        <begin position="37"/>
        <end position="56"/>
    </location>
</feature>
<keyword evidence="1" id="KW-0472">Membrane</keyword>
<reference evidence="3 4" key="1">
    <citation type="submission" date="2018-02" db="EMBL/GenBank/DDBJ databases">
        <title>Genomic Encyclopedia of Archaeal and Bacterial Type Strains, Phase II (KMG-II): from individual species to whole genera.</title>
        <authorList>
            <person name="Goeker M."/>
        </authorList>
    </citation>
    <scope>NUCLEOTIDE SEQUENCE [LARGE SCALE GENOMIC DNA]</scope>
    <source>
        <strain evidence="3 4">DSM 16809</strain>
    </source>
</reference>
<proteinExistence type="predicted"/>
<dbReference type="RefSeq" id="WP_170034485.1">
    <property type="nucleotide sequence ID" value="NZ_MQVW01000027.1"/>
</dbReference>
<evidence type="ECO:0008006" key="5">
    <source>
        <dbReference type="Google" id="ProtNLM"/>
    </source>
</evidence>
<keyword evidence="1" id="KW-1133">Transmembrane helix</keyword>
<keyword evidence="4" id="KW-1185">Reference proteome</keyword>
<organism evidence="3 4">
    <name type="scientific">Nonlabens xylanidelens</name>
    <dbReference type="NCBI Taxonomy" id="191564"/>
    <lineage>
        <taxon>Bacteria</taxon>
        <taxon>Pseudomonadati</taxon>
        <taxon>Bacteroidota</taxon>
        <taxon>Flavobacteriia</taxon>
        <taxon>Flavobacteriales</taxon>
        <taxon>Flavobacteriaceae</taxon>
        <taxon>Nonlabens</taxon>
    </lineage>
</organism>
<name>A0A2S6IRF0_9FLAO</name>
<keyword evidence="1" id="KW-0812">Transmembrane</keyword>
<keyword evidence="2" id="KW-0732">Signal</keyword>
<feature type="chain" id="PRO_5015547483" description="Secreted protein with PEP-CTERM sorting signal" evidence="2">
    <location>
        <begin position="22"/>
        <end position="58"/>
    </location>
</feature>
<evidence type="ECO:0000313" key="4">
    <source>
        <dbReference type="Proteomes" id="UP000239002"/>
    </source>
</evidence>
<comment type="caution">
    <text evidence="3">The sequence shown here is derived from an EMBL/GenBank/DDBJ whole genome shotgun (WGS) entry which is preliminary data.</text>
</comment>
<dbReference type="EMBL" id="PTJE01000001">
    <property type="protein sequence ID" value="PPK96735.1"/>
    <property type="molecule type" value="Genomic_DNA"/>
</dbReference>
<dbReference type="AlphaFoldDB" id="A0A2S6IRF0"/>
<feature type="signal peptide" evidence="2">
    <location>
        <begin position="1"/>
        <end position="21"/>
    </location>
</feature>
<evidence type="ECO:0000256" key="1">
    <source>
        <dbReference type="SAM" id="Phobius"/>
    </source>
</evidence>
<sequence length="58" mass="6161">MKNNKYLVLAIFILIGTMVHAQAPVFEEDVTDVAPIPGLLLALCAAIGIGVAKLRAKK</sequence>
<protein>
    <recommendedName>
        <fullName evidence="5">Secreted protein with PEP-CTERM sorting signal</fullName>
    </recommendedName>
</protein>
<accession>A0A2S6IRF0</accession>